<keyword evidence="7" id="KW-1185">Reference proteome</keyword>
<dbReference type="Pfam" id="PF00296">
    <property type="entry name" value="Bac_luciferase"/>
    <property type="match status" value="1"/>
</dbReference>
<feature type="domain" description="Luciferase-like" evidence="5">
    <location>
        <begin position="21"/>
        <end position="247"/>
    </location>
</feature>
<dbReference type="RefSeq" id="WP_345610960.1">
    <property type="nucleotide sequence ID" value="NZ_BAABJO010000035.1"/>
</dbReference>
<dbReference type="Gene3D" id="3.20.20.30">
    <property type="entry name" value="Luciferase-like domain"/>
    <property type="match status" value="1"/>
</dbReference>
<dbReference type="EMBL" id="BAABJO010000035">
    <property type="protein sequence ID" value="GAA5136855.1"/>
    <property type="molecule type" value="Genomic_DNA"/>
</dbReference>
<evidence type="ECO:0000256" key="2">
    <source>
        <dbReference type="ARBA" id="ARBA00022643"/>
    </source>
</evidence>
<dbReference type="PANTHER" id="PTHR42847:SF4">
    <property type="entry name" value="ALKANESULFONATE MONOOXYGENASE-RELATED"/>
    <property type="match status" value="1"/>
</dbReference>
<evidence type="ECO:0000259" key="5">
    <source>
        <dbReference type="Pfam" id="PF00296"/>
    </source>
</evidence>
<gene>
    <name evidence="6" type="ORF">GCM10023320_68670</name>
</gene>
<keyword evidence="2" id="KW-0288">FMN</keyword>
<keyword evidence="3" id="KW-0560">Oxidoreductase</keyword>
<organism evidence="6 7">
    <name type="scientific">Pseudonocardia adelaidensis</name>
    <dbReference type="NCBI Taxonomy" id="648754"/>
    <lineage>
        <taxon>Bacteria</taxon>
        <taxon>Bacillati</taxon>
        <taxon>Actinomycetota</taxon>
        <taxon>Actinomycetes</taxon>
        <taxon>Pseudonocardiales</taxon>
        <taxon>Pseudonocardiaceae</taxon>
        <taxon>Pseudonocardia</taxon>
    </lineage>
</organism>
<dbReference type="InterPro" id="IPR036661">
    <property type="entry name" value="Luciferase-like_sf"/>
</dbReference>
<evidence type="ECO:0000256" key="4">
    <source>
        <dbReference type="ARBA" id="ARBA00023033"/>
    </source>
</evidence>
<keyword evidence="1" id="KW-0285">Flavoprotein</keyword>
<evidence type="ECO:0000256" key="1">
    <source>
        <dbReference type="ARBA" id="ARBA00022630"/>
    </source>
</evidence>
<protein>
    <submittedName>
        <fullName evidence="6">LLM class F420-dependent oxidoreductase</fullName>
    </submittedName>
</protein>
<sequence>MRVSLSITQFPAAADHTPLDGIVRAADEGGIDTVWVADHLVQYAPGTDPADPQLEAYTTLGWLAARSERVRLGAMVSPITFRPATLLIKAVSTLAALSGGRAWLGVGTGYHEQEAAQMGIPMPPPAERFELLEDTLRLAHRMFAGDDSAFEGTHVRAERPLNHPVPARRPRILVGGHGEKKTLPLVARYADACNLFDIPDGGATLRRKLDVLARACENIGRPRAEIETTVGTALFPDETPEAFAQRCAALGELGAEHVGVITRTPWTDADLARLTEGARLLAA</sequence>
<evidence type="ECO:0000256" key="3">
    <source>
        <dbReference type="ARBA" id="ARBA00023002"/>
    </source>
</evidence>
<evidence type="ECO:0000313" key="6">
    <source>
        <dbReference type="EMBL" id="GAA5136855.1"/>
    </source>
</evidence>
<proteinExistence type="predicted"/>
<evidence type="ECO:0000313" key="7">
    <source>
        <dbReference type="Proteomes" id="UP001500804"/>
    </source>
</evidence>
<name>A0ABP9NYP1_9PSEU</name>
<keyword evidence="4" id="KW-0503">Monooxygenase</keyword>
<comment type="caution">
    <text evidence="6">The sequence shown here is derived from an EMBL/GenBank/DDBJ whole genome shotgun (WGS) entry which is preliminary data.</text>
</comment>
<dbReference type="InterPro" id="IPR011251">
    <property type="entry name" value="Luciferase-like_dom"/>
</dbReference>
<dbReference type="PANTHER" id="PTHR42847">
    <property type="entry name" value="ALKANESULFONATE MONOOXYGENASE"/>
    <property type="match status" value="1"/>
</dbReference>
<dbReference type="InterPro" id="IPR050172">
    <property type="entry name" value="SsuD_RutA_monooxygenase"/>
</dbReference>
<dbReference type="Proteomes" id="UP001500804">
    <property type="component" value="Unassembled WGS sequence"/>
</dbReference>
<reference evidence="7" key="1">
    <citation type="journal article" date="2019" name="Int. J. Syst. Evol. Microbiol.">
        <title>The Global Catalogue of Microorganisms (GCM) 10K type strain sequencing project: providing services to taxonomists for standard genome sequencing and annotation.</title>
        <authorList>
            <consortium name="The Broad Institute Genomics Platform"/>
            <consortium name="The Broad Institute Genome Sequencing Center for Infectious Disease"/>
            <person name="Wu L."/>
            <person name="Ma J."/>
        </authorList>
    </citation>
    <scope>NUCLEOTIDE SEQUENCE [LARGE SCALE GENOMIC DNA]</scope>
    <source>
        <strain evidence="7">JCM 18302</strain>
    </source>
</reference>
<dbReference type="SUPFAM" id="SSF51679">
    <property type="entry name" value="Bacterial luciferase-like"/>
    <property type="match status" value="1"/>
</dbReference>
<accession>A0ABP9NYP1</accession>